<organism evidence="2 3">
    <name type="scientific">Denitrificimonas halotolerans</name>
    <dbReference type="NCBI Taxonomy" id="3098930"/>
    <lineage>
        <taxon>Bacteria</taxon>
        <taxon>Pseudomonadati</taxon>
        <taxon>Pseudomonadota</taxon>
        <taxon>Gammaproteobacteria</taxon>
        <taxon>Pseudomonadales</taxon>
        <taxon>Pseudomonadaceae</taxon>
        <taxon>Denitrificimonas</taxon>
    </lineage>
</organism>
<dbReference type="PANTHER" id="PTHR40588">
    <property type="entry name" value="MRNA INTERFERASE TOXIN YAFQ"/>
    <property type="match status" value="1"/>
</dbReference>
<proteinExistence type="predicted"/>
<dbReference type="InterPro" id="IPR035093">
    <property type="entry name" value="RelE/ParE_toxin_dom_sf"/>
</dbReference>
<dbReference type="Proteomes" id="UP001294570">
    <property type="component" value="Unassembled WGS sequence"/>
</dbReference>
<keyword evidence="3" id="KW-1185">Reference proteome</keyword>
<sequence length="105" mass="11929">MTKKPSSKRASLPRQVGYTREFKKSWERYKRAGQRDMNLAVTVMQIIYAGQPIPPEYLDHSLLGAEWAGTRELHIGGDFLLVYRLSDKGDSVIFVDIGTHSELFG</sequence>
<dbReference type="SUPFAM" id="SSF143011">
    <property type="entry name" value="RelE-like"/>
    <property type="match status" value="1"/>
</dbReference>
<accession>A0ABU5GPB2</accession>
<evidence type="ECO:0000313" key="2">
    <source>
        <dbReference type="EMBL" id="MDY7218560.1"/>
    </source>
</evidence>
<keyword evidence="1" id="KW-1277">Toxin-antitoxin system</keyword>
<dbReference type="EMBL" id="JAXIVU010000002">
    <property type="protein sequence ID" value="MDY7218560.1"/>
    <property type="molecule type" value="Genomic_DNA"/>
</dbReference>
<reference evidence="2 3" key="1">
    <citation type="submission" date="2023-12" db="EMBL/GenBank/DDBJ databases">
        <title>Denitrificimonas halotolerans sp. nov.,a novel species isolated from landfill leachate.</title>
        <authorList>
            <person name="Wang S."/>
        </authorList>
    </citation>
    <scope>NUCLEOTIDE SEQUENCE [LARGE SCALE GENOMIC DNA]</scope>
    <source>
        <strain evidence="2 3">JX-1</strain>
    </source>
</reference>
<dbReference type="PIRSF" id="PIRSF006156">
    <property type="entry name" value="YafQ"/>
    <property type="match status" value="1"/>
</dbReference>
<gene>
    <name evidence="2" type="ORF">TOI97_03055</name>
</gene>
<dbReference type="InterPro" id="IPR004386">
    <property type="entry name" value="Toxin_YafQ-like"/>
</dbReference>
<comment type="caution">
    <text evidence="2">The sequence shown here is derived from an EMBL/GenBank/DDBJ whole genome shotgun (WGS) entry which is preliminary data.</text>
</comment>
<name>A0ABU5GPB2_9GAMM</name>
<dbReference type="RefSeq" id="WP_321552649.1">
    <property type="nucleotide sequence ID" value="NZ_JAXIVU010000002.1"/>
</dbReference>
<protein>
    <submittedName>
        <fullName evidence="2">Type II toxin-antitoxin system YafQ family toxin</fullName>
    </submittedName>
</protein>
<dbReference type="Gene3D" id="3.30.2310.20">
    <property type="entry name" value="RelE-like"/>
    <property type="match status" value="1"/>
</dbReference>
<evidence type="ECO:0000313" key="3">
    <source>
        <dbReference type="Proteomes" id="UP001294570"/>
    </source>
</evidence>
<dbReference type="InterPro" id="IPR007712">
    <property type="entry name" value="RelE/ParE_toxin"/>
</dbReference>
<evidence type="ECO:0000256" key="1">
    <source>
        <dbReference type="ARBA" id="ARBA00022649"/>
    </source>
</evidence>
<dbReference type="NCBIfam" id="TIGR02385">
    <property type="entry name" value="RelE_StbE"/>
    <property type="match status" value="1"/>
</dbReference>
<dbReference type="PANTHER" id="PTHR40588:SF1">
    <property type="entry name" value="MRNA INTERFERASE TOXIN YAFQ"/>
    <property type="match status" value="1"/>
</dbReference>
<dbReference type="Pfam" id="PF15738">
    <property type="entry name" value="YafQ_toxin"/>
    <property type="match status" value="1"/>
</dbReference>